<sequence length="246" mass="27022">MYVTDEPVADPTLVRTKDFFIHTTEHRLAATTVYAPHGPAPSVVHLHGLGTNATRHVIRYLLDDLAVQGHSSLTFEYSGNGESTGVLEESTLRLRREETLAAGAQLSSDVRPVVMGTSMGAHLAACTVSQLRPRALVLFCPAAYPEDAAETPFGKDLARPGDYADSPAFAGIREFDGDLLVIGARHDEVVPARVIDAYLAHAEKARSKRLIWLDTHHFVQRWLPGQREPKEQVLQAIRAITIDSNR</sequence>
<proteinExistence type="predicted"/>
<evidence type="ECO:0000313" key="2">
    <source>
        <dbReference type="EMBL" id="AYC41733.1"/>
    </source>
</evidence>
<dbReference type="Gene3D" id="3.40.50.1820">
    <property type="entry name" value="alpha/beta hydrolase"/>
    <property type="match status" value="1"/>
</dbReference>
<dbReference type="Proteomes" id="UP000265765">
    <property type="component" value="Chromosome"/>
</dbReference>
<reference evidence="2 3" key="1">
    <citation type="submission" date="2018-09" db="EMBL/GenBank/DDBJ databases">
        <title>Production of Trimethoprim by Streptomyces sp. 3E-1.</title>
        <authorList>
            <person name="Kang H.J."/>
            <person name="Kim S.B."/>
        </authorList>
    </citation>
    <scope>NUCLEOTIDE SEQUENCE [LARGE SCALE GENOMIC DNA]</scope>
    <source>
        <strain evidence="2 3">3E-1</strain>
    </source>
</reference>
<dbReference type="KEGG" id="sge:DWG14_06024"/>
<dbReference type="EMBL" id="CP032427">
    <property type="protein sequence ID" value="AYC41733.1"/>
    <property type="molecule type" value="Genomic_DNA"/>
</dbReference>
<protein>
    <recommendedName>
        <fullName evidence="1">AB hydrolase-1 domain-containing protein</fullName>
    </recommendedName>
</protein>
<dbReference type="InterPro" id="IPR000073">
    <property type="entry name" value="AB_hydrolase_1"/>
</dbReference>
<dbReference type="SUPFAM" id="SSF53474">
    <property type="entry name" value="alpha/beta-Hydrolases"/>
    <property type="match status" value="1"/>
</dbReference>
<dbReference type="InterPro" id="IPR029058">
    <property type="entry name" value="AB_hydrolase_fold"/>
</dbReference>
<name>A0AAI8PPS3_9ACTN</name>
<feature type="domain" description="AB hydrolase-1" evidence="1">
    <location>
        <begin position="43"/>
        <end position="201"/>
    </location>
</feature>
<organism evidence="2 3">
    <name type="scientific">Streptomyces griseorubiginosus</name>
    <dbReference type="NCBI Taxonomy" id="67304"/>
    <lineage>
        <taxon>Bacteria</taxon>
        <taxon>Bacillati</taxon>
        <taxon>Actinomycetota</taxon>
        <taxon>Actinomycetes</taxon>
        <taxon>Kitasatosporales</taxon>
        <taxon>Streptomycetaceae</taxon>
        <taxon>Streptomyces</taxon>
    </lineage>
</organism>
<dbReference type="GO" id="GO:0003824">
    <property type="term" value="F:catalytic activity"/>
    <property type="evidence" value="ECO:0007669"/>
    <property type="project" value="UniProtKB-ARBA"/>
</dbReference>
<accession>A0AAI8PPS3</accession>
<gene>
    <name evidence="2" type="ORF">DWG14_06024</name>
</gene>
<evidence type="ECO:0000313" key="3">
    <source>
        <dbReference type="Proteomes" id="UP000265765"/>
    </source>
</evidence>
<dbReference type="AlphaFoldDB" id="A0AAI8PPS3"/>
<dbReference type="Pfam" id="PF12697">
    <property type="entry name" value="Abhydrolase_6"/>
    <property type="match status" value="1"/>
</dbReference>
<evidence type="ECO:0000259" key="1">
    <source>
        <dbReference type="Pfam" id="PF12697"/>
    </source>
</evidence>